<comment type="caution">
    <text evidence="6">The sequence shown here is derived from an EMBL/GenBank/DDBJ whole genome shotgun (WGS) entry which is preliminary data.</text>
</comment>
<reference evidence="6 7" key="1">
    <citation type="submission" date="2018-08" db="EMBL/GenBank/DDBJ databases">
        <title>Murine metabolic-syndrome-specific gut microbial biobank.</title>
        <authorList>
            <person name="Liu C."/>
        </authorList>
    </citation>
    <scope>NUCLEOTIDE SEQUENCE [LARGE SCALE GENOMIC DNA]</scope>
    <source>
        <strain evidence="6 7">583</strain>
    </source>
</reference>
<dbReference type="InterPro" id="IPR050683">
    <property type="entry name" value="Bact_Polysacc_Export_ATP-bd"/>
</dbReference>
<dbReference type="GO" id="GO:0016020">
    <property type="term" value="C:membrane"/>
    <property type="evidence" value="ECO:0007669"/>
    <property type="project" value="InterPro"/>
</dbReference>
<feature type="domain" description="ABC transporter" evidence="5">
    <location>
        <begin position="18"/>
        <end position="249"/>
    </location>
</feature>
<dbReference type="PROSITE" id="PS50893">
    <property type="entry name" value="ABC_TRANSPORTER_2"/>
    <property type="match status" value="1"/>
</dbReference>
<proteinExistence type="inferred from homology"/>
<dbReference type="PANTHER" id="PTHR46743:SF2">
    <property type="entry name" value="TEICHOIC ACIDS EXPORT ATP-BINDING PROTEIN TAGH"/>
    <property type="match status" value="1"/>
</dbReference>
<evidence type="ECO:0000256" key="3">
    <source>
        <dbReference type="ARBA" id="ARBA00022741"/>
    </source>
</evidence>
<dbReference type="InterPro" id="IPR027417">
    <property type="entry name" value="P-loop_NTPase"/>
</dbReference>
<gene>
    <name evidence="6" type="ORF">D3Z33_14890</name>
</gene>
<dbReference type="EMBL" id="QXXA01000022">
    <property type="protein sequence ID" value="NBI08143.1"/>
    <property type="molecule type" value="Genomic_DNA"/>
</dbReference>
<dbReference type="SMART" id="SM00382">
    <property type="entry name" value="AAA"/>
    <property type="match status" value="1"/>
</dbReference>
<dbReference type="PROSITE" id="PS00211">
    <property type="entry name" value="ABC_TRANSPORTER_1"/>
    <property type="match status" value="1"/>
</dbReference>
<dbReference type="Proteomes" id="UP000467132">
    <property type="component" value="Unassembled WGS sequence"/>
</dbReference>
<dbReference type="AlphaFoldDB" id="A0A845R6M8"/>
<organism evidence="6 7">
    <name type="scientific">Senegalia massiliensis</name>
    <dbReference type="NCBI Taxonomy" id="1720316"/>
    <lineage>
        <taxon>Bacteria</taxon>
        <taxon>Bacillati</taxon>
        <taxon>Bacillota</taxon>
        <taxon>Clostridia</taxon>
        <taxon>Eubacteriales</taxon>
        <taxon>Clostridiaceae</taxon>
        <taxon>Senegalia</taxon>
    </lineage>
</organism>
<dbReference type="InterPro" id="IPR015860">
    <property type="entry name" value="ABC_transpr_TagH-like"/>
</dbReference>
<keyword evidence="4 6" id="KW-0067">ATP-binding</keyword>
<dbReference type="Pfam" id="PF00005">
    <property type="entry name" value="ABC_tran"/>
    <property type="match status" value="1"/>
</dbReference>
<dbReference type="OrthoDB" id="9778870at2"/>
<keyword evidence="3" id="KW-0547">Nucleotide-binding</keyword>
<accession>A0A845R6M8</accession>
<comment type="similarity">
    <text evidence="1">Belongs to the ABC transporter superfamily.</text>
</comment>
<evidence type="ECO:0000313" key="7">
    <source>
        <dbReference type="Proteomes" id="UP000467132"/>
    </source>
</evidence>
<keyword evidence="2" id="KW-0813">Transport</keyword>
<dbReference type="RefSeq" id="WP_160198608.1">
    <property type="nucleotide sequence ID" value="NZ_QXXA01000022.1"/>
</dbReference>
<keyword evidence="7" id="KW-1185">Reference proteome</keyword>
<evidence type="ECO:0000256" key="1">
    <source>
        <dbReference type="ARBA" id="ARBA00005417"/>
    </source>
</evidence>
<dbReference type="InterPro" id="IPR017871">
    <property type="entry name" value="ABC_transporter-like_CS"/>
</dbReference>
<protein>
    <submittedName>
        <fullName evidence="6">ABC transporter ATP-binding protein</fullName>
    </submittedName>
</protein>
<dbReference type="Gene3D" id="3.40.50.300">
    <property type="entry name" value="P-loop containing nucleotide triphosphate hydrolases"/>
    <property type="match status" value="1"/>
</dbReference>
<dbReference type="GO" id="GO:0016887">
    <property type="term" value="F:ATP hydrolysis activity"/>
    <property type="evidence" value="ECO:0007669"/>
    <property type="project" value="InterPro"/>
</dbReference>
<dbReference type="GO" id="GO:0005524">
    <property type="term" value="F:ATP binding"/>
    <property type="evidence" value="ECO:0007669"/>
    <property type="project" value="UniProtKB-KW"/>
</dbReference>
<evidence type="ECO:0000256" key="2">
    <source>
        <dbReference type="ARBA" id="ARBA00022448"/>
    </source>
</evidence>
<dbReference type="GO" id="GO:0140359">
    <property type="term" value="F:ABC-type transporter activity"/>
    <property type="evidence" value="ECO:0007669"/>
    <property type="project" value="InterPro"/>
</dbReference>
<name>A0A845R6M8_9CLOT</name>
<dbReference type="SUPFAM" id="SSF52540">
    <property type="entry name" value="P-loop containing nucleoside triphosphate hydrolases"/>
    <property type="match status" value="1"/>
</dbReference>
<dbReference type="CDD" id="cd03220">
    <property type="entry name" value="ABC_KpsT_Wzt"/>
    <property type="match status" value="1"/>
</dbReference>
<dbReference type="InterPro" id="IPR003593">
    <property type="entry name" value="AAA+_ATPase"/>
</dbReference>
<evidence type="ECO:0000313" key="6">
    <source>
        <dbReference type="EMBL" id="NBI08143.1"/>
    </source>
</evidence>
<sequence length="253" mass="28860">MNNLAIEVKNLNLKYKFIKSMNMKKELVKMFKRQKNIRTKEVWALQDVSFQIEKGSNVGIIGSNGSGKTTLLKTIANIFQPDSGEIHVYEDSISLLTLGAGFQPELSGYENVYLNGLTLGFTKKEIDNKIDEIIEFSELGDFIYNPIRTYSSGMKSRLAFSIAIHIEPDILLIDEVLGVGDQSFKDKSTQKLKEIIYEDRTVIMVSHSLSTIRDLCDTVLWIEKGKVKDFGPTEQILKDYKEYMNNIRKKRGN</sequence>
<evidence type="ECO:0000256" key="4">
    <source>
        <dbReference type="ARBA" id="ARBA00022840"/>
    </source>
</evidence>
<evidence type="ECO:0000259" key="5">
    <source>
        <dbReference type="PROSITE" id="PS50893"/>
    </source>
</evidence>
<dbReference type="InterPro" id="IPR003439">
    <property type="entry name" value="ABC_transporter-like_ATP-bd"/>
</dbReference>
<dbReference type="PANTHER" id="PTHR46743">
    <property type="entry name" value="TEICHOIC ACIDS EXPORT ATP-BINDING PROTEIN TAGH"/>
    <property type="match status" value="1"/>
</dbReference>